<accession>A0A238JT13</accession>
<dbReference type="EMBL" id="FXYD01000001">
    <property type="protein sequence ID" value="SMX33613.1"/>
    <property type="molecule type" value="Genomic_DNA"/>
</dbReference>
<dbReference type="PANTHER" id="PTHR42755:SF1">
    <property type="entry name" value="3-DEOXY-D-MANNO-OCTULOSONIC ACID TRANSFERASE, MITOCHONDRIAL-RELATED"/>
    <property type="match status" value="1"/>
</dbReference>
<evidence type="ECO:0000256" key="3">
    <source>
        <dbReference type="ARBA" id="ARBA00012621"/>
    </source>
</evidence>
<protein>
    <recommendedName>
        <fullName evidence="4 9">3-deoxy-D-manno-octulosonic acid transferase</fullName>
        <shortName evidence="9">Kdo transferase</shortName>
        <ecNumber evidence="3 9">2.4.99.12</ecNumber>
    </recommendedName>
    <alternativeName>
        <fullName evidence="6 9">Lipid IV(A) 3-deoxy-D-manno-octulosonic acid transferase</fullName>
    </alternativeName>
</protein>
<proteinExistence type="inferred from homology"/>
<organism evidence="11 12">
    <name type="scientific">Octadecabacter ascidiaceicola</name>
    <dbReference type="NCBI Taxonomy" id="1655543"/>
    <lineage>
        <taxon>Bacteria</taxon>
        <taxon>Pseudomonadati</taxon>
        <taxon>Pseudomonadota</taxon>
        <taxon>Alphaproteobacteria</taxon>
        <taxon>Rhodobacterales</taxon>
        <taxon>Roseobacteraceae</taxon>
        <taxon>Octadecabacter</taxon>
    </lineage>
</organism>
<dbReference type="Pfam" id="PF04413">
    <property type="entry name" value="Glycos_transf_N"/>
    <property type="match status" value="1"/>
</dbReference>
<dbReference type="InterPro" id="IPR038107">
    <property type="entry name" value="Glycos_transf_N_sf"/>
</dbReference>
<dbReference type="GO" id="GO:0005886">
    <property type="term" value="C:plasma membrane"/>
    <property type="evidence" value="ECO:0007669"/>
    <property type="project" value="UniProtKB-SubCell"/>
</dbReference>
<gene>
    <name evidence="11" type="primary">waaA_1</name>
    <name evidence="11" type="ORF">OCA8868_00986</name>
</gene>
<feature type="domain" description="3-deoxy-D-manno-octulosonic-acid transferase N-terminal" evidence="10">
    <location>
        <begin position="33"/>
        <end position="209"/>
    </location>
</feature>
<evidence type="ECO:0000256" key="9">
    <source>
        <dbReference type="RuleBase" id="RU365103"/>
    </source>
</evidence>
<dbReference type="InterPro" id="IPR039901">
    <property type="entry name" value="Kdotransferase"/>
</dbReference>
<dbReference type="Gene3D" id="3.40.50.11720">
    <property type="entry name" value="3-Deoxy-D-manno-octulosonic-acid transferase, N-terminal domain"/>
    <property type="match status" value="1"/>
</dbReference>
<keyword evidence="11" id="KW-0328">Glycosyltransferase</keyword>
<evidence type="ECO:0000256" key="6">
    <source>
        <dbReference type="ARBA" id="ARBA00031445"/>
    </source>
</evidence>
<dbReference type="Proteomes" id="UP000203464">
    <property type="component" value="Unassembled WGS sequence"/>
</dbReference>
<evidence type="ECO:0000313" key="11">
    <source>
        <dbReference type="EMBL" id="SMX33613.1"/>
    </source>
</evidence>
<reference evidence="12" key="1">
    <citation type="submission" date="2017-05" db="EMBL/GenBank/DDBJ databases">
        <authorList>
            <person name="Rodrigo-Torres L."/>
            <person name="Arahal R. D."/>
            <person name="Lucena T."/>
        </authorList>
    </citation>
    <scope>NUCLEOTIDE SEQUENCE [LARGE SCALE GENOMIC DNA]</scope>
    <source>
        <strain evidence="12">CECT 8868</strain>
    </source>
</reference>
<keyword evidence="5 9" id="KW-0808">Transferase</keyword>
<dbReference type="Gene3D" id="3.40.50.2000">
    <property type="entry name" value="Glycogen Phosphorylase B"/>
    <property type="match status" value="1"/>
</dbReference>
<keyword evidence="9" id="KW-0472">Membrane</keyword>
<comment type="subcellular location">
    <subcellularLocation>
        <location evidence="9">Cell membrane</location>
    </subcellularLocation>
</comment>
<dbReference type="EC" id="2.4.99.12" evidence="3 9"/>
<evidence type="ECO:0000256" key="2">
    <source>
        <dbReference type="ARBA" id="ARBA00004713"/>
    </source>
</evidence>
<evidence type="ECO:0000256" key="1">
    <source>
        <dbReference type="ARBA" id="ARBA00003394"/>
    </source>
</evidence>
<keyword evidence="12" id="KW-1185">Reference proteome</keyword>
<sequence length="415" mass="45330">MLRLVLGVGAVLSPLAQPLLKRRLAKGKEDPARWREKLGEPTAARPNGPLIWMHGVGVGEVMALRGLIIALSTKRPDLNFLVTSSARSSGEVFEKNLPPRTQHQYLPLDMPGPVSRFLNHWKPDLAVWSDQEVWPRLAVTCARRGIPQAYVAARITDKSAAAKSRFGDAYGDLYRLLDARHAQEDRTASALRDLMGDETDVQITGSLKAAAAPLVCDANLLASFDADFSPVWVVASAHLIDIKLALDAQILAREKHGFTSFLIIAPRILTDTQPIENMCEDRGLTWTKRSAKQLPDPACDTFIADSFGELGTWYRVASLAQIGGTFDATEGHNPWEAVALNCAILHGPRVQNFAMDYAILTDADAARLVKTAEDIAEALLDTTLPQMSDRAMQVRTTAAQGLSRIADDLLGLLRA</sequence>
<feature type="active site" description="Proton acceptor" evidence="8">
    <location>
        <position position="60"/>
    </location>
</feature>
<comment type="function">
    <text evidence="1 9">Involved in lipopolysaccharide (LPS) biosynthesis. Catalyzes the transfer of 3-deoxy-D-manno-octulosonate (Kdo) residue(s) from CMP-Kdo to lipid IV(A), the tetraacyldisaccharide-1,4'-bisphosphate precursor of lipid A.</text>
</comment>
<dbReference type="AlphaFoldDB" id="A0A238JT13"/>
<comment type="similarity">
    <text evidence="9">Belongs to the glycosyltransferase group 1 family.</text>
</comment>
<name>A0A238JT13_9RHOB</name>
<dbReference type="InterPro" id="IPR007507">
    <property type="entry name" value="Glycos_transf_N"/>
</dbReference>
<keyword evidence="9" id="KW-0448">Lipopolysaccharide biosynthesis</keyword>
<dbReference type="GO" id="GO:0009244">
    <property type="term" value="P:lipopolysaccharide core region biosynthetic process"/>
    <property type="evidence" value="ECO:0007669"/>
    <property type="project" value="UniProtKB-UniRule"/>
</dbReference>
<evidence type="ECO:0000256" key="8">
    <source>
        <dbReference type="PIRSR" id="PIRSR639901-1"/>
    </source>
</evidence>
<dbReference type="PANTHER" id="PTHR42755">
    <property type="entry name" value="3-DEOXY-MANNO-OCTULOSONATE CYTIDYLYLTRANSFERASE"/>
    <property type="match status" value="1"/>
</dbReference>
<evidence type="ECO:0000256" key="5">
    <source>
        <dbReference type="ARBA" id="ARBA00022679"/>
    </source>
</evidence>
<evidence type="ECO:0000256" key="7">
    <source>
        <dbReference type="ARBA" id="ARBA00049183"/>
    </source>
</evidence>
<dbReference type="GO" id="GO:0009245">
    <property type="term" value="P:lipid A biosynthetic process"/>
    <property type="evidence" value="ECO:0007669"/>
    <property type="project" value="TreeGrafter"/>
</dbReference>
<dbReference type="GO" id="GO:0043842">
    <property type="term" value="F:Kdo transferase activity"/>
    <property type="evidence" value="ECO:0007669"/>
    <property type="project" value="UniProtKB-EC"/>
</dbReference>
<comment type="catalytic activity">
    <reaction evidence="7 9">
        <text>lipid IVA (E. coli) + CMP-3-deoxy-beta-D-manno-octulosonate = alpha-Kdo-(2-&gt;6)-lipid IVA (E. coli) + CMP + H(+)</text>
        <dbReference type="Rhea" id="RHEA:28066"/>
        <dbReference type="ChEBI" id="CHEBI:15378"/>
        <dbReference type="ChEBI" id="CHEBI:58603"/>
        <dbReference type="ChEBI" id="CHEBI:60364"/>
        <dbReference type="ChEBI" id="CHEBI:60377"/>
        <dbReference type="ChEBI" id="CHEBI:85987"/>
        <dbReference type="EC" id="2.4.99.12"/>
    </reaction>
</comment>
<evidence type="ECO:0000256" key="4">
    <source>
        <dbReference type="ARBA" id="ARBA00019077"/>
    </source>
</evidence>
<keyword evidence="9" id="KW-1003">Cell membrane</keyword>
<evidence type="ECO:0000313" key="12">
    <source>
        <dbReference type="Proteomes" id="UP000203464"/>
    </source>
</evidence>
<dbReference type="UniPathway" id="UPA00958"/>
<comment type="pathway">
    <text evidence="2 9">Bacterial outer membrane biogenesis; LPS core biosynthesis.</text>
</comment>
<evidence type="ECO:0000259" key="10">
    <source>
        <dbReference type="Pfam" id="PF04413"/>
    </source>
</evidence>